<dbReference type="Proteomes" id="UP000823909">
    <property type="component" value="Unassembled WGS sequence"/>
</dbReference>
<dbReference type="EMBL" id="DWUU01000024">
    <property type="protein sequence ID" value="HJD42152.1"/>
    <property type="molecule type" value="Genomic_DNA"/>
</dbReference>
<evidence type="ECO:0000313" key="2">
    <source>
        <dbReference type="Proteomes" id="UP000823909"/>
    </source>
</evidence>
<gene>
    <name evidence="1" type="ORF">H9910_03970</name>
</gene>
<evidence type="ECO:0000313" key="1">
    <source>
        <dbReference type="EMBL" id="HJD42152.1"/>
    </source>
</evidence>
<reference evidence="1" key="2">
    <citation type="submission" date="2021-04" db="EMBL/GenBank/DDBJ databases">
        <authorList>
            <person name="Gilroy R."/>
        </authorList>
    </citation>
    <scope>NUCLEOTIDE SEQUENCE</scope>
    <source>
        <strain evidence="1">ChiBcec15-3976</strain>
    </source>
</reference>
<accession>A0A9D2U738</accession>
<dbReference type="AlphaFoldDB" id="A0A9D2U738"/>
<name>A0A9D2U738_9FIRM</name>
<proteinExistence type="predicted"/>
<sequence>MKMEKEELQELRGELERLTAFIRGVEGDSLPYFYHCFDAMKNNIEIYFYVGSEDGEDLFPVLERDWTASHRMFIGVQHYDIRKEHPGADPELCFYFARLLAGVGRHFERTE</sequence>
<organism evidence="1 2">
    <name type="scientific">Candidatus Mediterraneibacter quadrami</name>
    <dbReference type="NCBI Taxonomy" id="2838684"/>
    <lineage>
        <taxon>Bacteria</taxon>
        <taxon>Bacillati</taxon>
        <taxon>Bacillota</taxon>
        <taxon>Clostridia</taxon>
        <taxon>Lachnospirales</taxon>
        <taxon>Lachnospiraceae</taxon>
        <taxon>Mediterraneibacter</taxon>
    </lineage>
</organism>
<reference evidence="1" key="1">
    <citation type="journal article" date="2021" name="PeerJ">
        <title>Extensive microbial diversity within the chicken gut microbiome revealed by metagenomics and culture.</title>
        <authorList>
            <person name="Gilroy R."/>
            <person name="Ravi A."/>
            <person name="Getino M."/>
            <person name="Pursley I."/>
            <person name="Horton D.L."/>
            <person name="Alikhan N.F."/>
            <person name="Baker D."/>
            <person name="Gharbi K."/>
            <person name="Hall N."/>
            <person name="Watson M."/>
            <person name="Adriaenssens E.M."/>
            <person name="Foster-Nyarko E."/>
            <person name="Jarju S."/>
            <person name="Secka A."/>
            <person name="Antonio M."/>
            <person name="Oren A."/>
            <person name="Chaudhuri R.R."/>
            <person name="La Ragione R."/>
            <person name="Hildebrand F."/>
            <person name="Pallen M.J."/>
        </authorList>
    </citation>
    <scope>NUCLEOTIDE SEQUENCE</scope>
    <source>
        <strain evidence="1">ChiBcec15-3976</strain>
    </source>
</reference>
<comment type="caution">
    <text evidence="1">The sequence shown here is derived from an EMBL/GenBank/DDBJ whole genome shotgun (WGS) entry which is preliminary data.</text>
</comment>
<protein>
    <submittedName>
        <fullName evidence="1">Uncharacterized protein</fullName>
    </submittedName>
</protein>